<dbReference type="PANTHER" id="PTHR47637">
    <property type="entry name" value="CHAPERONE SURA"/>
    <property type="match status" value="1"/>
</dbReference>
<evidence type="ECO:0000256" key="1">
    <source>
        <dbReference type="ARBA" id="ARBA00022729"/>
    </source>
</evidence>
<dbReference type="SUPFAM" id="SSF109998">
    <property type="entry name" value="Triger factor/SurA peptide-binding domain-like"/>
    <property type="match status" value="1"/>
</dbReference>
<dbReference type="Pfam" id="PF13145">
    <property type="entry name" value="Rotamase_2"/>
    <property type="match status" value="1"/>
</dbReference>
<comment type="caution">
    <text evidence="4">The sequence shown here is derived from an EMBL/GenBank/DDBJ whole genome shotgun (WGS) entry which is preliminary data.</text>
</comment>
<evidence type="ECO:0000256" key="2">
    <source>
        <dbReference type="SAM" id="MobiDB-lite"/>
    </source>
</evidence>
<keyword evidence="1" id="KW-0732">Signal</keyword>
<reference evidence="4 5" key="1">
    <citation type="submission" date="2020-04" db="EMBL/GenBank/DDBJ databases">
        <title>Azohydromonas sp. isolated from soil.</title>
        <authorList>
            <person name="Dahal R.H."/>
        </authorList>
    </citation>
    <scope>NUCLEOTIDE SEQUENCE [LARGE SCALE GENOMIC DNA]</scope>
    <source>
        <strain evidence="4 5">G-1-1-14</strain>
    </source>
</reference>
<dbReference type="InterPro" id="IPR050280">
    <property type="entry name" value="OMP_Chaperone_SurA"/>
</dbReference>
<evidence type="ECO:0000259" key="3">
    <source>
        <dbReference type="Pfam" id="PF13145"/>
    </source>
</evidence>
<name>A0A848FH56_9BURK</name>
<dbReference type="Gene3D" id="1.10.8.1040">
    <property type="match status" value="1"/>
</dbReference>
<feature type="region of interest" description="Disordered" evidence="2">
    <location>
        <begin position="284"/>
        <end position="324"/>
    </location>
</feature>
<keyword evidence="4" id="KW-0413">Isomerase</keyword>
<sequence length="324" mass="35391">MSPLMPRAVGQNLLRAVVMAPLLLGLLAACGDKKDKPATQVAARVNDKEISVHQLNYVLQQQDVRQDSVEAASRQVLDRLIDQELALQKALDLKIDRQPAVLQALEAAKRDVLARAYLERVAEAAAKPTAAEVEKFYKDKPALFSERRIYQLHEINIQVGQDRLPEVGKRLSAAKDLGEFTKYLQSSDIRFVQNRAVRAAEQLPLEQLDEFARMNDGQARLIPTANGAIVIALAGSQSQPVSLEKARPAIDQYLSTQRKRELVERDIKDLRSAAKIELVGKFAEKPQNTGGNQAANGPGETDTSNVPAAGPGASSIDHGLGVNK</sequence>
<dbReference type="EMBL" id="JABBFW010000019">
    <property type="protein sequence ID" value="NML17530.1"/>
    <property type="molecule type" value="Genomic_DNA"/>
</dbReference>
<dbReference type="PROSITE" id="PS51257">
    <property type="entry name" value="PROKAR_LIPOPROTEIN"/>
    <property type="match status" value="1"/>
</dbReference>
<organism evidence="4 5">
    <name type="scientific">Azohydromonas caseinilytica</name>
    <dbReference type="NCBI Taxonomy" id="2728836"/>
    <lineage>
        <taxon>Bacteria</taxon>
        <taxon>Pseudomonadati</taxon>
        <taxon>Pseudomonadota</taxon>
        <taxon>Betaproteobacteria</taxon>
        <taxon>Burkholderiales</taxon>
        <taxon>Sphaerotilaceae</taxon>
        <taxon>Azohydromonas</taxon>
    </lineage>
</organism>
<dbReference type="EC" id="5.2.1.8" evidence="4"/>
<keyword evidence="5" id="KW-1185">Reference proteome</keyword>
<dbReference type="InterPro" id="IPR000297">
    <property type="entry name" value="PPIase_PpiC"/>
</dbReference>
<evidence type="ECO:0000313" key="5">
    <source>
        <dbReference type="Proteomes" id="UP000574067"/>
    </source>
</evidence>
<dbReference type="PANTHER" id="PTHR47637:SF1">
    <property type="entry name" value="CHAPERONE SURA"/>
    <property type="match status" value="1"/>
</dbReference>
<dbReference type="RefSeq" id="WP_169162433.1">
    <property type="nucleotide sequence ID" value="NZ_JABBFW010000019.1"/>
</dbReference>
<protein>
    <submittedName>
        <fullName evidence="4">Peptidyl-prolyl cis-trans isomerase, EpsD family</fullName>
        <ecNumber evidence="4">5.2.1.8</ecNumber>
    </submittedName>
</protein>
<dbReference type="InterPro" id="IPR027304">
    <property type="entry name" value="Trigger_fact/SurA_dom_sf"/>
</dbReference>
<dbReference type="GO" id="GO:0003755">
    <property type="term" value="F:peptidyl-prolyl cis-trans isomerase activity"/>
    <property type="evidence" value="ECO:0007669"/>
    <property type="project" value="UniProtKB-EC"/>
</dbReference>
<evidence type="ECO:0000313" key="4">
    <source>
        <dbReference type="EMBL" id="NML17530.1"/>
    </source>
</evidence>
<dbReference type="AlphaFoldDB" id="A0A848FH56"/>
<dbReference type="NCBIfam" id="TIGR02925">
    <property type="entry name" value="cis_trans_EpsD"/>
    <property type="match status" value="1"/>
</dbReference>
<dbReference type="InterPro" id="IPR014274">
    <property type="entry name" value="PPIase_EpsD"/>
</dbReference>
<dbReference type="Proteomes" id="UP000574067">
    <property type="component" value="Unassembled WGS sequence"/>
</dbReference>
<feature type="compositionally biased region" description="Polar residues" evidence="2">
    <location>
        <begin position="286"/>
        <end position="306"/>
    </location>
</feature>
<feature type="domain" description="PpiC" evidence="3">
    <location>
        <begin position="128"/>
        <end position="248"/>
    </location>
</feature>
<gene>
    <name evidence="4" type="primary">epsD</name>
    <name evidence="4" type="ORF">HHL10_21410</name>
</gene>
<accession>A0A848FH56</accession>
<proteinExistence type="predicted"/>